<evidence type="ECO:0000256" key="1">
    <source>
        <dbReference type="SAM" id="Phobius"/>
    </source>
</evidence>
<protein>
    <submittedName>
        <fullName evidence="2">Uncharacterized protein</fullName>
    </submittedName>
</protein>
<feature type="transmembrane region" description="Helical" evidence="1">
    <location>
        <begin position="6"/>
        <end position="29"/>
    </location>
</feature>
<comment type="caution">
    <text evidence="2">The sequence shown here is derived from an EMBL/GenBank/DDBJ whole genome shotgun (WGS) entry which is preliminary data.</text>
</comment>
<reference evidence="2 3" key="1">
    <citation type="journal article" date="2019" name="Int. J. Syst. Evol. Microbiol.">
        <title>The Global Catalogue of Microorganisms (GCM) 10K type strain sequencing project: providing services to taxonomists for standard genome sequencing and annotation.</title>
        <authorList>
            <consortium name="The Broad Institute Genomics Platform"/>
            <consortium name="The Broad Institute Genome Sequencing Center for Infectious Disease"/>
            <person name="Wu L."/>
            <person name="Ma J."/>
        </authorList>
    </citation>
    <scope>NUCLEOTIDE SEQUENCE [LARGE SCALE GENOMIC DNA]</scope>
    <source>
        <strain evidence="2 3">JCM 6924</strain>
    </source>
</reference>
<evidence type="ECO:0000313" key="3">
    <source>
        <dbReference type="Proteomes" id="UP001501095"/>
    </source>
</evidence>
<sequence>MTFTFNYQVLVSAFFGLWAGMASTLAWHFRKKWKELDRAVMLTAESFVDFLPRKTEKFDAESEAHKAIREIAEREGWTDEEINNSLKEVSRLLSEDTGEIDITKIGDPGTIQYNAYHGTLTGHVETDRKNTREFYEKRRRTVIEMFAAEGDADDPYSADETTDSV</sequence>
<accession>A0ABN3P182</accession>
<keyword evidence="1" id="KW-0812">Transmembrane</keyword>
<proteinExistence type="predicted"/>
<name>A0ABN3P182_9ACTN</name>
<dbReference type="Proteomes" id="UP001501095">
    <property type="component" value="Unassembled WGS sequence"/>
</dbReference>
<evidence type="ECO:0000313" key="2">
    <source>
        <dbReference type="EMBL" id="GAA2554747.1"/>
    </source>
</evidence>
<dbReference type="RefSeq" id="WP_344542970.1">
    <property type="nucleotide sequence ID" value="NZ_BAAATM010000022.1"/>
</dbReference>
<keyword evidence="1" id="KW-1133">Transmembrane helix</keyword>
<gene>
    <name evidence="2" type="ORF">GCM10010423_64900</name>
</gene>
<keyword evidence="3" id="KW-1185">Reference proteome</keyword>
<dbReference type="EMBL" id="BAAATM010000022">
    <property type="protein sequence ID" value="GAA2554747.1"/>
    <property type="molecule type" value="Genomic_DNA"/>
</dbReference>
<organism evidence="2 3">
    <name type="scientific">Streptomyces levis</name>
    <dbReference type="NCBI Taxonomy" id="285566"/>
    <lineage>
        <taxon>Bacteria</taxon>
        <taxon>Bacillati</taxon>
        <taxon>Actinomycetota</taxon>
        <taxon>Actinomycetes</taxon>
        <taxon>Kitasatosporales</taxon>
        <taxon>Streptomycetaceae</taxon>
        <taxon>Streptomyces</taxon>
    </lineage>
</organism>
<keyword evidence="1" id="KW-0472">Membrane</keyword>